<evidence type="ECO:0000313" key="2">
    <source>
        <dbReference type="EMBL" id="CAG87453.1"/>
    </source>
</evidence>
<keyword evidence="3" id="KW-1185">Reference proteome</keyword>
<organism evidence="2 3">
    <name type="scientific">Debaryomyces hansenii (strain ATCC 36239 / CBS 767 / BCRC 21394 / JCM 1990 / NBRC 0083 / IGC 2968)</name>
    <name type="common">Yeast</name>
    <name type="synonym">Torulaspora hansenii</name>
    <dbReference type="NCBI Taxonomy" id="284592"/>
    <lineage>
        <taxon>Eukaryota</taxon>
        <taxon>Fungi</taxon>
        <taxon>Dikarya</taxon>
        <taxon>Ascomycota</taxon>
        <taxon>Saccharomycotina</taxon>
        <taxon>Pichiomycetes</taxon>
        <taxon>Debaryomycetaceae</taxon>
        <taxon>Debaryomyces</taxon>
    </lineage>
</organism>
<name>Q6BR91_DEBHA</name>
<dbReference type="KEGG" id="dha:DEHA2D18238g"/>
<accession>Q6BR91</accession>
<sequence>MIYLYFLLLISTVRAEYIMKPVHPHEYLNNYYIECLDEVTALCIVDAYSNDTVVVQDMSNTPEEAKYLRKIFEACKVTRPSTNAILYKWHGADKMV</sequence>
<evidence type="ECO:0000313" key="3">
    <source>
        <dbReference type="Proteomes" id="UP000000599"/>
    </source>
</evidence>
<dbReference type="AlphaFoldDB" id="Q6BR91"/>
<dbReference type="InParanoid" id="Q6BR91"/>
<dbReference type="VEuPathDB" id="FungiDB:DEHA2D18238g"/>
<gene>
    <name evidence="2" type="ordered locus">DEHA2D18238g</name>
</gene>
<keyword evidence="1" id="KW-0732">Signal</keyword>
<dbReference type="EMBL" id="CR382136">
    <property type="protein sequence ID" value="CAG87453.1"/>
    <property type="molecule type" value="Genomic_DNA"/>
</dbReference>
<reference evidence="2 3" key="1">
    <citation type="journal article" date="2004" name="Nature">
        <title>Genome evolution in yeasts.</title>
        <authorList>
            <consortium name="Genolevures"/>
            <person name="Dujon B."/>
            <person name="Sherman D."/>
            <person name="Fischer G."/>
            <person name="Durrens P."/>
            <person name="Casaregola S."/>
            <person name="Lafontaine I."/>
            <person name="de Montigny J."/>
            <person name="Marck C."/>
            <person name="Neuveglise C."/>
            <person name="Talla E."/>
            <person name="Goffard N."/>
            <person name="Frangeul L."/>
            <person name="Aigle M."/>
            <person name="Anthouard V."/>
            <person name="Babour A."/>
            <person name="Barbe V."/>
            <person name="Barnay S."/>
            <person name="Blanchin S."/>
            <person name="Beckerich J.M."/>
            <person name="Beyne E."/>
            <person name="Bleykasten C."/>
            <person name="Boisrame A."/>
            <person name="Boyer J."/>
            <person name="Cattolico L."/>
            <person name="Confanioleri F."/>
            <person name="de Daruvar A."/>
            <person name="Despons L."/>
            <person name="Fabre E."/>
            <person name="Fairhead C."/>
            <person name="Ferry-Dumazet H."/>
            <person name="Groppi A."/>
            <person name="Hantraye F."/>
            <person name="Hennequin C."/>
            <person name="Jauniaux N."/>
            <person name="Joyet P."/>
            <person name="Kachouri R."/>
            <person name="Kerrest A."/>
            <person name="Koszul R."/>
            <person name="Lemaire M."/>
            <person name="Lesur I."/>
            <person name="Ma L."/>
            <person name="Muller H."/>
            <person name="Nicaud J.M."/>
            <person name="Nikolski M."/>
            <person name="Oztas S."/>
            <person name="Ozier-Kalogeropoulos O."/>
            <person name="Pellenz S."/>
            <person name="Potier S."/>
            <person name="Richard G.F."/>
            <person name="Straub M.L."/>
            <person name="Suleau A."/>
            <person name="Swennene D."/>
            <person name="Tekaia F."/>
            <person name="Wesolowski-Louvel M."/>
            <person name="Westhof E."/>
            <person name="Wirth B."/>
            <person name="Zeniou-Meyer M."/>
            <person name="Zivanovic I."/>
            <person name="Bolotin-Fukuhara M."/>
            <person name="Thierry A."/>
            <person name="Bouchier C."/>
            <person name="Caudron B."/>
            <person name="Scarpelli C."/>
            <person name="Gaillardin C."/>
            <person name="Weissenbach J."/>
            <person name="Wincker P."/>
            <person name="Souciet J.L."/>
        </authorList>
    </citation>
    <scope>NUCLEOTIDE SEQUENCE [LARGE SCALE GENOMIC DNA]</scope>
    <source>
        <strain evidence="3">ATCC 36239 / CBS 767 / BCRC 21394 / JCM 1990 / NBRC 0083 / IGC 2968</strain>
    </source>
</reference>
<dbReference type="RefSeq" id="XP_459279.1">
    <property type="nucleotide sequence ID" value="XM_459279.1"/>
</dbReference>
<dbReference type="HOGENOM" id="CLU_2359692_0_0_1"/>
<feature type="chain" id="PRO_5012994626" evidence="1">
    <location>
        <begin position="16"/>
        <end position="96"/>
    </location>
</feature>
<dbReference type="Proteomes" id="UP000000599">
    <property type="component" value="Chromosome D"/>
</dbReference>
<dbReference type="GeneID" id="2901785"/>
<proteinExistence type="predicted"/>
<evidence type="ECO:0000256" key="1">
    <source>
        <dbReference type="SAM" id="SignalP"/>
    </source>
</evidence>
<protein>
    <submittedName>
        <fullName evidence="2">DEHA2D18238p</fullName>
    </submittedName>
</protein>
<feature type="signal peptide" evidence="1">
    <location>
        <begin position="1"/>
        <end position="15"/>
    </location>
</feature>